<dbReference type="HOGENOM" id="CLU_487084_0_0_1"/>
<proteinExistence type="predicted"/>
<evidence type="ECO:0000256" key="1">
    <source>
        <dbReference type="SAM" id="MobiDB-lite"/>
    </source>
</evidence>
<dbReference type="Gene3D" id="3.60.15.10">
    <property type="entry name" value="Ribonuclease Z/Hydroxyacylglutathione hydrolase-like"/>
    <property type="match status" value="1"/>
</dbReference>
<dbReference type="InterPro" id="IPR036866">
    <property type="entry name" value="RibonucZ/Hydroxyglut_hydro"/>
</dbReference>
<dbReference type="eggNOG" id="ENOG502SPIE">
    <property type="taxonomic scope" value="Eukaryota"/>
</dbReference>
<organism evidence="2 3">
    <name type="scientific">Thalassiosira pseudonana</name>
    <name type="common">Marine diatom</name>
    <name type="synonym">Cyclotella nana</name>
    <dbReference type="NCBI Taxonomy" id="35128"/>
    <lineage>
        <taxon>Eukaryota</taxon>
        <taxon>Sar</taxon>
        <taxon>Stramenopiles</taxon>
        <taxon>Ochrophyta</taxon>
        <taxon>Bacillariophyta</taxon>
        <taxon>Coscinodiscophyceae</taxon>
        <taxon>Thalassiosirophycidae</taxon>
        <taxon>Thalassiosirales</taxon>
        <taxon>Thalassiosiraceae</taxon>
        <taxon>Thalassiosira</taxon>
    </lineage>
</organism>
<evidence type="ECO:0000313" key="2">
    <source>
        <dbReference type="EMBL" id="EED91353.1"/>
    </source>
</evidence>
<feature type="region of interest" description="Disordered" evidence="1">
    <location>
        <begin position="67"/>
        <end position="124"/>
    </location>
</feature>
<reference evidence="2 3" key="1">
    <citation type="journal article" date="2004" name="Science">
        <title>The genome of the diatom Thalassiosira pseudonana: ecology, evolution, and metabolism.</title>
        <authorList>
            <person name="Armbrust E.V."/>
            <person name="Berges J.A."/>
            <person name="Bowler C."/>
            <person name="Green B.R."/>
            <person name="Martinez D."/>
            <person name="Putnam N.H."/>
            <person name="Zhou S."/>
            <person name="Allen A.E."/>
            <person name="Apt K.E."/>
            <person name="Bechner M."/>
            <person name="Brzezinski M.A."/>
            <person name="Chaal B.K."/>
            <person name="Chiovitti A."/>
            <person name="Davis A.K."/>
            <person name="Demarest M.S."/>
            <person name="Detter J.C."/>
            <person name="Glavina T."/>
            <person name="Goodstein D."/>
            <person name="Hadi M.Z."/>
            <person name="Hellsten U."/>
            <person name="Hildebrand M."/>
            <person name="Jenkins B.D."/>
            <person name="Jurka J."/>
            <person name="Kapitonov V.V."/>
            <person name="Kroger N."/>
            <person name="Lau W.W."/>
            <person name="Lane T.W."/>
            <person name="Larimer F.W."/>
            <person name="Lippmeier J.C."/>
            <person name="Lucas S."/>
            <person name="Medina M."/>
            <person name="Montsant A."/>
            <person name="Obornik M."/>
            <person name="Parker M.S."/>
            <person name="Palenik B."/>
            <person name="Pazour G.J."/>
            <person name="Richardson P.M."/>
            <person name="Rynearson T.A."/>
            <person name="Saito M.A."/>
            <person name="Schwartz D.C."/>
            <person name="Thamatrakoln K."/>
            <person name="Valentin K."/>
            <person name="Vardi A."/>
            <person name="Wilkerson F.P."/>
            <person name="Rokhsar D.S."/>
        </authorList>
    </citation>
    <scope>NUCLEOTIDE SEQUENCE [LARGE SCALE GENOMIC DNA]</scope>
    <source>
        <strain evidence="2 3">CCMP1335</strain>
    </source>
</reference>
<dbReference type="CDD" id="cd06262">
    <property type="entry name" value="metallo-hydrolase-like_MBL-fold"/>
    <property type="match status" value="1"/>
</dbReference>
<reference evidence="2 3" key="2">
    <citation type="journal article" date="2008" name="Nature">
        <title>The Phaeodactylum genome reveals the evolutionary history of diatom genomes.</title>
        <authorList>
            <person name="Bowler C."/>
            <person name="Allen A.E."/>
            <person name="Badger J.H."/>
            <person name="Grimwood J."/>
            <person name="Jabbari K."/>
            <person name="Kuo A."/>
            <person name="Maheswari U."/>
            <person name="Martens C."/>
            <person name="Maumus F."/>
            <person name="Otillar R.P."/>
            <person name="Rayko E."/>
            <person name="Salamov A."/>
            <person name="Vandepoele K."/>
            <person name="Beszteri B."/>
            <person name="Gruber A."/>
            <person name="Heijde M."/>
            <person name="Katinka M."/>
            <person name="Mock T."/>
            <person name="Valentin K."/>
            <person name="Verret F."/>
            <person name="Berges J.A."/>
            <person name="Brownlee C."/>
            <person name="Cadoret J.P."/>
            <person name="Chiovitti A."/>
            <person name="Choi C.J."/>
            <person name="Coesel S."/>
            <person name="De Martino A."/>
            <person name="Detter J.C."/>
            <person name="Durkin C."/>
            <person name="Falciatore A."/>
            <person name="Fournet J."/>
            <person name="Haruta M."/>
            <person name="Huysman M.J."/>
            <person name="Jenkins B.D."/>
            <person name="Jiroutova K."/>
            <person name="Jorgensen R.E."/>
            <person name="Joubert Y."/>
            <person name="Kaplan A."/>
            <person name="Kroger N."/>
            <person name="Kroth P.G."/>
            <person name="La Roche J."/>
            <person name="Lindquist E."/>
            <person name="Lommer M."/>
            <person name="Martin-Jezequel V."/>
            <person name="Lopez P.J."/>
            <person name="Lucas S."/>
            <person name="Mangogna M."/>
            <person name="McGinnis K."/>
            <person name="Medlin L.K."/>
            <person name="Montsant A."/>
            <person name="Oudot-Le Secq M.P."/>
            <person name="Napoli C."/>
            <person name="Obornik M."/>
            <person name="Parker M.S."/>
            <person name="Petit J.L."/>
            <person name="Porcel B.M."/>
            <person name="Poulsen N."/>
            <person name="Robison M."/>
            <person name="Rychlewski L."/>
            <person name="Rynearson T.A."/>
            <person name="Schmutz J."/>
            <person name="Shapiro H."/>
            <person name="Siaut M."/>
            <person name="Stanley M."/>
            <person name="Sussman M.R."/>
            <person name="Taylor A.R."/>
            <person name="Vardi A."/>
            <person name="von Dassow P."/>
            <person name="Vyverman W."/>
            <person name="Willis A."/>
            <person name="Wyrwicz L.S."/>
            <person name="Rokhsar D.S."/>
            <person name="Weissenbach J."/>
            <person name="Armbrust E.V."/>
            <person name="Green B.R."/>
            <person name="Van de Peer Y."/>
            <person name="Grigoriev I.V."/>
        </authorList>
    </citation>
    <scope>NUCLEOTIDE SEQUENCE [LARGE SCALE GENOMIC DNA]</scope>
    <source>
        <strain evidence="2 3">CCMP1335</strain>
    </source>
</reference>
<dbReference type="Proteomes" id="UP000001449">
    <property type="component" value="Chromosome 6"/>
</dbReference>
<dbReference type="RefSeq" id="XP_002291246.1">
    <property type="nucleotide sequence ID" value="XM_002291210.1"/>
</dbReference>
<dbReference type="GeneID" id="7446347"/>
<name>B8C4N1_THAPS</name>
<dbReference type="InParanoid" id="B8C4N1"/>
<evidence type="ECO:0000313" key="3">
    <source>
        <dbReference type="Proteomes" id="UP000001449"/>
    </source>
</evidence>
<accession>B8C4N1</accession>
<dbReference type="OMA" id="MANIRID"/>
<sequence length="560" mass="62619">MFTVHTSLSCLSHLQTATSFLPSTTLPKKETSHRQFTAGSIAHPLQLIHDVHTMQQGQCQNIKRGGTTLRVSTDGDDVNQPKSSNKAQTPPRKTKRTKLEITTSSSTKSKSKQNNLQSKDDIGDDADMNYAYHIPKTGYSLADQLEKKGPDGAERFITTLTPIIGIIGNEKGDAVHDFVYDEDGFPIGFKEVDTEHGGKQRRHEGVARIDTISTLGNAGEEPVRWLVSMGSNDVEKESFVMIDLPPYSDRLANEIREFMDPTYNTTDAKMESNTSSPSLDAILLTNQQCIHYDNSPGVYVTRKSDLTKWKKAFPSAQVAMYRLDIPRECREGVDFVLDGYGPWGWSEHGEEGKAKFVETGRPLTIEEWDDDTKAKVLDQGEMPPDEQDGDEEDDIVSADEDDAMYSKEAIRRREEKHRLLAVYTPGHTFGSITYVFPKRGICCSGYALPLESPSATLDSAYDEDDDDDNSFTRSSTPIQPQGPRLDYQGYLATSASRSRQMSSALSFINNYIDRFQVVLPARGDVVFLDSNEEVRKRELMESVGLYRKIGEIYGRLGIVE</sequence>
<feature type="region of interest" description="Disordered" evidence="1">
    <location>
        <begin position="457"/>
        <end position="484"/>
    </location>
</feature>
<dbReference type="KEGG" id="tps:THAPSDRAFT_23306"/>
<dbReference type="EMBL" id="CM000643">
    <property type="protein sequence ID" value="EED91353.1"/>
    <property type="molecule type" value="Genomic_DNA"/>
</dbReference>
<gene>
    <name evidence="2" type="ORF">THAPSDRAFT_23306</name>
</gene>
<feature type="compositionally biased region" description="Acidic residues" evidence="1">
    <location>
        <begin position="460"/>
        <end position="469"/>
    </location>
</feature>
<protein>
    <submittedName>
        <fullName evidence="2">Uncharacterized protein</fullName>
    </submittedName>
</protein>
<dbReference type="AlphaFoldDB" id="B8C4N1"/>
<keyword evidence="3" id="KW-1185">Reference proteome</keyword>
<dbReference type="PaxDb" id="35128-Thaps23306"/>